<keyword evidence="6" id="KW-0408">Iron</keyword>
<protein>
    <recommendedName>
        <fullName evidence="7">TauD/TfdA-like domain-containing protein</fullName>
    </recommendedName>
</protein>
<evidence type="ECO:0000256" key="2">
    <source>
        <dbReference type="ARBA" id="ARBA00008654"/>
    </source>
</evidence>
<dbReference type="OrthoDB" id="406634at2759"/>
<evidence type="ECO:0000256" key="6">
    <source>
        <dbReference type="ARBA" id="ARBA00023004"/>
    </source>
</evidence>
<evidence type="ECO:0000256" key="4">
    <source>
        <dbReference type="ARBA" id="ARBA00022964"/>
    </source>
</evidence>
<evidence type="ECO:0000313" key="9">
    <source>
        <dbReference type="EMBL" id="AOW30768.1"/>
    </source>
</evidence>
<keyword evidence="4" id="KW-0223">Dioxygenase</keyword>
<dbReference type="CDD" id="cd00250">
    <property type="entry name" value="CAS_like"/>
    <property type="match status" value="1"/>
</dbReference>
<dbReference type="InParanoid" id="A0A1D8PRK5"/>
<dbReference type="CGD" id="CAL0000176874">
    <property type="gene designation" value="orf19.7131"/>
</dbReference>
<dbReference type="InterPro" id="IPR038492">
    <property type="entry name" value="GBBH-like_N_sf"/>
</dbReference>
<dbReference type="OMA" id="VHITWPN"/>
<dbReference type="FunCoup" id="A0A1D8PRK5">
    <property type="interactions" value="708"/>
</dbReference>
<dbReference type="VEuPathDB" id="FungiDB:C7_04310C_A"/>
<keyword evidence="3" id="KW-0479">Metal-binding</keyword>
<dbReference type="Pfam" id="PF02668">
    <property type="entry name" value="TauD"/>
    <property type="match status" value="1"/>
</dbReference>
<dbReference type="eggNOG" id="KOG3888">
    <property type="taxonomic scope" value="Eukaryota"/>
</dbReference>
<dbReference type="PANTHER" id="PTHR10696:SF25">
    <property type="entry name" value="OXIDOREDUCTASE AIM17-RELATED"/>
    <property type="match status" value="1"/>
</dbReference>
<accession>A0A1D8PRK5</accession>
<keyword evidence="10" id="KW-1185">Reference proteome</keyword>
<evidence type="ECO:0000313" key="8">
    <source>
        <dbReference type="CGD" id="CAL0000176874"/>
    </source>
</evidence>
<reference evidence="9 10" key="2">
    <citation type="journal article" date="2007" name="Genome Biol.">
        <title>Assembly of the Candida albicans genome into sixteen supercontigs aligned on the eight chromosomes.</title>
        <authorList>
            <person name="van het Hoog M."/>
            <person name="Rast T.J."/>
            <person name="Martchenko M."/>
            <person name="Grindle S."/>
            <person name="Dignard D."/>
            <person name="Hogues H."/>
            <person name="Cuomo C."/>
            <person name="Berriman M."/>
            <person name="Scherer S."/>
            <person name="Magee B.B."/>
            <person name="Whiteway M."/>
            <person name="Chibana H."/>
            <person name="Nantel A."/>
            <person name="Magee P.T."/>
        </authorList>
    </citation>
    <scope>GENOME REANNOTATION</scope>
    <source>
        <strain evidence="10">SC5314 / ATCC MYA-2876</strain>
    </source>
</reference>
<name>A0A1D8PRK5_CANAL</name>
<dbReference type="GO" id="GO:0008336">
    <property type="term" value="F:gamma-butyrobetaine dioxygenase activity"/>
    <property type="evidence" value="ECO:0000315"/>
    <property type="project" value="CGD"/>
</dbReference>
<dbReference type="GO" id="GO:0045329">
    <property type="term" value="P:carnitine biosynthetic process"/>
    <property type="evidence" value="ECO:0000315"/>
    <property type="project" value="CGD"/>
</dbReference>
<evidence type="ECO:0000256" key="5">
    <source>
        <dbReference type="ARBA" id="ARBA00023002"/>
    </source>
</evidence>
<dbReference type="SMR" id="A0A1D8PRK5"/>
<evidence type="ECO:0000256" key="3">
    <source>
        <dbReference type="ARBA" id="ARBA00022723"/>
    </source>
</evidence>
<feature type="domain" description="TauD/TfdA-like" evidence="7">
    <location>
        <begin position="129"/>
        <end position="388"/>
    </location>
</feature>
<dbReference type="Gene3D" id="3.60.130.10">
    <property type="entry name" value="Clavaminate synthase-like"/>
    <property type="match status" value="1"/>
</dbReference>
<dbReference type="GO" id="GO:0046872">
    <property type="term" value="F:metal ion binding"/>
    <property type="evidence" value="ECO:0007669"/>
    <property type="project" value="UniProtKB-KW"/>
</dbReference>
<reference evidence="9 10" key="3">
    <citation type="journal article" date="2013" name="Genome Biol.">
        <title>Assembly of a phased diploid Candida albicans genome facilitates allele-specific measurements and provides a simple model for repeat and indel structure.</title>
        <authorList>
            <person name="Muzzey D."/>
            <person name="Schwartz K."/>
            <person name="Weissman J.S."/>
            <person name="Sherlock G."/>
        </authorList>
    </citation>
    <scope>NUCLEOTIDE SEQUENCE [LARGE SCALE GENOMIC DNA]</scope>
    <source>
        <strain evidence="10">SC5314 / ATCC MYA-2876</strain>
    </source>
</reference>
<reference evidence="9 10" key="1">
    <citation type="journal article" date="2004" name="Proc. Natl. Acad. Sci. U.S.A.">
        <title>The diploid genome sequence of Candida albicans.</title>
        <authorList>
            <person name="Jones T."/>
            <person name="Federspiel N.A."/>
            <person name="Chibana H."/>
            <person name="Dungan J."/>
            <person name="Kalman S."/>
            <person name="Magee B.B."/>
            <person name="Newport G."/>
            <person name="Thorstenson Y.R."/>
            <person name="Agabian N."/>
            <person name="Magee P.T."/>
            <person name="Davis R.W."/>
            <person name="Scherer S."/>
        </authorList>
    </citation>
    <scope>NUCLEOTIDE SEQUENCE [LARGE SCALE GENOMIC DNA]</scope>
    <source>
        <strain evidence="10">SC5314 / ATCC MYA-2876</strain>
    </source>
</reference>
<dbReference type="InterPro" id="IPR003819">
    <property type="entry name" value="TauD/TfdA-like"/>
</dbReference>
<dbReference type="Proteomes" id="UP000000559">
    <property type="component" value="Chromosome 7"/>
</dbReference>
<dbReference type="GeneID" id="3643141"/>
<dbReference type="AlphaFoldDB" id="A0A1D8PRK5"/>
<dbReference type="InterPro" id="IPR042098">
    <property type="entry name" value="TauD-like_sf"/>
</dbReference>
<dbReference type="EMBL" id="CP017629">
    <property type="protein sequence ID" value="AOW30768.1"/>
    <property type="molecule type" value="Genomic_DNA"/>
</dbReference>
<dbReference type="Gene3D" id="3.30.2020.30">
    <property type="match status" value="1"/>
</dbReference>
<keyword evidence="5" id="KW-0560">Oxidoreductase</keyword>
<dbReference type="KEGG" id="cal:CAALFM_C704310CA"/>
<sequence length="407" mass="46807">MLRQPLRQIRFHSKLALAGYNSKEVTVTINGRTCTFNNVFLRDACQSPDSVDPISSQKLFTTADAATGLQINAPPVVEDSSLKIQWSNNGKLTNSVYPVSFLENYSTNKRLGKFFDKDRKLWDKQELENNFASLNMDYDDILTNDNSFFQTLYNLNRYGLTFVNNIPTPQISDMTEDNATQWPVYKIAEKFGYIKKTFYGTLFDVKNKKEKATNIAYTNTFLPLHMDLLYYESPPGLQLLHAIQNSTLGGENIFCDSYLAAEHVRKTDPRAYTALTQTPITFHYDNNNEYYYYKRPLIVEDPEVGDGFPKIASINYAPPFQGPFEVDPHPDFIRGMQLFETFINDPANHFEIKMPEGTCVIFENRRALHSRNAFSDSNNGDRWLMGTYVDGDSFRSKLRIGYRKVHT</sequence>
<dbReference type="STRING" id="237561.A0A1D8PRK5"/>
<comment type="similarity">
    <text evidence="2">Belongs to the gamma-BBH/TMLD family.</text>
</comment>
<dbReference type="GO" id="GO:0005739">
    <property type="term" value="C:mitochondrion"/>
    <property type="evidence" value="ECO:0000318"/>
    <property type="project" value="GO_Central"/>
</dbReference>
<dbReference type="SUPFAM" id="SSF51197">
    <property type="entry name" value="Clavaminate synthase-like"/>
    <property type="match status" value="1"/>
</dbReference>
<evidence type="ECO:0000313" key="10">
    <source>
        <dbReference type="Proteomes" id="UP000000559"/>
    </source>
</evidence>
<dbReference type="RefSeq" id="XP_715182.1">
    <property type="nucleotide sequence ID" value="XM_710089.1"/>
</dbReference>
<dbReference type="InterPro" id="IPR050411">
    <property type="entry name" value="AlphaKG_dependent_hydroxylases"/>
</dbReference>
<evidence type="ECO:0000256" key="1">
    <source>
        <dbReference type="ARBA" id="ARBA00001954"/>
    </source>
</evidence>
<evidence type="ECO:0000259" key="7">
    <source>
        <dbReference type="Pfam" id="PF02668"/>
    </source>
</evidence>
<dbReference type="PANTHER" id="PTHR10696">
    <property type="entry name" value="GAMMA-BUTYROBETAINE HYDROXYLASE-RELATED"/>
    <property type="match status" value="1"/>
</dbReference>
<dbReference type="FunFam" id="3.60.130.10:FF:000014">
    <property type="entry name" value="Gamma-butyrobetaine hydroxylase subfamily"/>
    <property type="match status" value="1"/>
</dbReference>
<organism evidence="9 10">
    <name type="scientific">Candida albicans (strain SC5314 / ATCC MYA-2876)</name>
    <name type="common">Yeast</name>
    <dbReference type="NCBI Taxonomy" id="237561"/>
    <lineage>
        <taxon>Eukaryota</taxon>
        <taxon>Fungi</taxon>
        <taxon>Dikarya</taxon>
        <taxon>Ascomycota</taxon>
        <taxon>Saccharomycotina</taxon>
        <taxon>Pichiomycetes</taxon>
        <taxon>Debaryomycetaceae</taxon>
        <taxon>Candida/Lodderomyces clade</taxon>
        <taxon>Candida</taxon>
    </lineage>
</organism>
<gene>
    <name evidence="9" type="ordered locus">CAALFM_C704310CA</name>
    <name evidence="8" type="ordered locus">orf19.7131</name>
</gene>
<comment type="cofactor">
    <cofactor evidence="1">
        <name>Fe(2+)</name>
        <dbReference type="ChEBI" id="CHEBI:29033"/>
    </cofactor>
</comment>
<proteinExistence type="inferred from homology"/>